<evidence type="ECO:0000256" key="1">
    <source>
        <dbReference type="SAM" id="Coils"/>
    </source>
</evidence>
<protein>
    <recommendedName>
        <fullName evidence="5">RRM domain-containing protein</fullName>
    </recommendedName>
</protein>
<dbReference type="Proteomes" id="UP001276659">
    <property type="component" value="Unassembled WGS sequence"/>
</dbReference>
<feature type="region of interest" description="Disordered" evidence="2">
    <location>
        <begin position="271"/>
        <end position="306"/>
    </location>
</feature>
<dbReference type="EMBL" id="JASNWA010000010">
    <property type="protein sequence ID" value="KAK3167812.1"/>
    <property type="molecule type" value="Genomic_DNA"/>
</dbReference>
<evidence type="ECO:0000313" key="3">
    <source>
        <dbReference type="EMBL" id="KAK3167812.1"/>
    </source>
</evidence>
<evidence type="ECO:0008006" key="5">
    <source>
        <dbReference type="Google" id="ProtNLM"/>
    </source>
</evidence>
<dbReference type="AlphaFoldDB" id="A0AAD9Z0P4"/>
<accession>A0AAD9Z0P4</accession>
<sequence>MGSVPSYFGYTPIHLPHPHAHEHLYPQVYHPGPGGFPAGPPPGQSIATPNVDLCARLALLERDYQNSQAENAKKGAVIQYLLYSKVCDEPSDNKAADLRDKVLSLKERISKLNEDGKQLRSQLQQALDIIFTLPTPITAGFAAQSAPTNDRDGSKTTNVDVVKTHDLIDLLECFEGSADAKLSGEDTTLLDDYHDDVSSIGEVPARTAADQSLSQSLSSDLTEESSYIHHFVRDESNVNPHEDVKKAAPKAEYAVHSLKLVISFPGRGSAPTASADFHGSSPENSSSPNGPASVSASSSASSVGHYSTEDSMKKVVSINSEDELSVALQQWNTVKAVSKAKSASKIPSWKVSKLFSSQAQRENTIGTHKSDAGPHEHMVPDLFKYGVRFDPDPSEHNIYRTITISGLPLDMTISTLLEKVRGGLVVDAKLLNIKEIAGSKTALITFFHEHSAFAYEEYAESHPRLFNNPSVEVKTLSTPTWPLSISLRKAIEEHKHTRCLEVYNFPKHISQEKFRNDIRICPQMNGDRIEYMAKREDGVLELRFSSIDYAGQGFGMFACFRDYKRCKAIFVQDPCAMPLETLDQGLDGQAKVSKEISSEPEYVPTEEKTGRLTKVEWESELEISRRRGVEVEQ</sequence>
<organism evidence="3 4">
    <name type="scientific">Lepraria neglecta</name>
    <dbReference type="NCBI Taxonomy" id="209136"/>
    <lineage>
        <taxon>Eukaryota</taxon>
        <taxon>Fungi</taxon>
        <taxon>Dikarya</taxon>
        <taxon>Ascomycota</taxon>
        <taxon>Pezizomycotina</taxon>
        <taxon>Lecanoromycetes</taxon>
        <taxon>OSLEUM clade</taxon>
        <taxon>Lecanoromycetidae</taxon>
        <taxon>Lecanorales</taxon>
        <taxon>Lecanorineae</taxon>
        <taxon>Stereocaulaceae</taxon>
        <taxon>Lepraria</taxon>
    </lineage>
</organism>
<comment type="caution">
    <text evidence="3">The sequence shown here is derived from an EMBL/GenBank/DDBJ whole genome shotgun (WGS) entry which is preliminary data.</text>
</comment>
<keyword evidence="1" id="KW-0175">Coiled coil</keyword>
<feature type="coiled-coil region" evidence="1">
    <location>
        <begin position="95"/>
        <end position="129"/>
    </location>
</feature>
<evidence type="ECO:0000313" key="4">
    <source>
        <dbReference type="Proteomes" id="UP001276659"/>
    </source>
</evidence>
<name>A0AAD9Z0P4_9LECA</name>
<keyword evidence="4" id="KW-1185">Reference proteome</keyword>
<feature type="region of interest" description="Disordered" evidence="2">
    <location>
        <begin position="590"/>
        <end position="609"/>
    </location>
</feature>
<reference evidence="3" key="1">
    <citation type="submission" date="2022-11" db="EMBL/GenBank/DDBJ databases">
        <title>Chromosomal genome sequence assembly and mating type (MAT) locus characterization of the leprose asexual lichenized fungus Lepraria neglecta (Nyl.) Erichsen.</title>
        <authorList>
            <person name="Allen J.L."/>
            <person name="Pfeffer B."/>
        </authorList>
    </citation>
    <scope>NUCLEOTIDE SEQUENCE</scope>
    <source>
        <strain evidence="3">Allen 5258</strain>
    </source>
</reference>
<proteinExistence type="predicted"/>
<evidence type="ECO:0000256" key="2">
    <source>
        <dbReference type="SAM" id="MobiDB-lite"/>
    </source>
</evidence>
<feature type="compositionally biased region" description="Low complexity" evidence="2">
    <location>
        <begin position="279"/>
        <end position="304"/>
    </location>
</feature>
<gene>
    <name evidence="3" type="ORF">OEA41_004258</name>
</gene>